<dbReference type="InterPro" id="IPR010640">
    <property type="entry name" value="Low_temperature_requirement_A"/>
</dbReference>
<dbReference type="EMBL" id="JYNU01000017">
    <property type="protein sequence ID" value="KMO75511.1"/>
    <property type="molecule type" value="Genomic_DNA"/>
</dbReference>
<feature type="transmembrane region" description="Helical" evidence="1">
    <location>
        <begin position="359"/>
        <end position="379"/>
    </location>
</feature>
<gene>
    <name evidence="2" type="ORF">MOBUDSM44075_03107</name>
</gene>
<feature type="transmembrane region" description="Helical" evidence="1">
    <location>
        <begin position="66"/>
        <end position="86"/>
    </location>
</feature>
<dbReference type="AlphaFoldDB" id="A0A0J6YSL5"/>
<keyword evidence="1" id="KW-0472">Membrane</keyword>
<feature type="transmembrane region" description="Helical" evidence="1">
    <location>
        <begin position="164"/>
        <end position="185"/>
    </location>
</feature>
<feature type="transmembrane region" description="Helical" evidence="1">
    <location>
        <begin position="299"/>
        <end position="322"/>
    </location>
</feature>
<feature type="transmembrane region" description="Helical" evidence="1">
    <location>
        <begin position="230"/>
        <end position="250"/>
    </location>
</feature>
<comment type="caution">
    <text evidence="2">The sequence shown here is derived from an EMBL/GenBank/DDBJ whole genome shotgun (WGS) entry which is preliminary data.</text>
</comment>
<dbReference type="Pfam" id="PF06772">
    <property type="entry name" value="LtrA"/>
    <property type="match status" value="1"/>
</dbReference>
<feature type="transmembrane region" description="Helical" evidence="1">
    <location>
        <begin position="256"/>
        <end position="278"/>
    </location>
</feature>
<dbReference type="PANTHER" id="PTHR36840:SF1">
    <property type="entry name" value="BLL5714 PROTEIN"/>
    <property type="match status" value="1"/>
</dbReference>
<proteinExistence type="predicted"/>
<feature type="transmembrane region" description="Helical" evidence="1">
    <location>
        <begin position="98"/>
        <end position="122"/>
    </location>
</feature>
<feature type="transmembrane region" description="Helical" evidence="1">
    <location>
        <begin position="385"/>
        <end position="404"/>
    </location>
</feature>
<evidence type="ECO:0000313" key="2">
    <source>
        <dbReference type="EMBL" id="KMO75511.1"/>
    </source>
</evidence>
<feature type="transmembrane region" description="Helical" evidence="1">
    <location>
        <begin position="328"/>
        <end position="352"/>
    </location>
</feature>
<dbReference type="PANTHER" id="PTHR36840">
    <property type="entry name" value="BLL5714 PROTEIN"/>
    <property type="match status" value="1"/>
</dbReference>
<organism evidence="2 3">
    <name type="scientific">Mycolicibacterium obuense</name>
    <dbReference type="NCBI Taxonomy" id="1807"/>
    <lineage>
        <taxon>Bacteria</taxon>
        <taxon>Bacillati</taxon>
        <taxon>Actinomycetota</taxon>
        <taxon>Actinomycetes</taxon>
        <taxon>Mycobacteriales</taxon>
        <taxon>Mycobacteriaceae</taxon>
        <taxon>Mycolicibacterium</taxon>
    </lineage>
</organism>
<protein>
    <submittedName>
        <fullName evidence="2">Bacterial low temperature requirement A protein (LtrA)</fullName>
    </submittedName>
</protein>
<reference evidence="2 3" key="1">
    <citation type="journal article" date="2015" name="Genome Biol. Evol.">
        <title>Characterization of Three Mycobacterium spp. with Potential Use in Bioremediation by Genome Sequencing and Comparative Genomics.</title>
        <authorList>
            <person name="Das S."/>
            <person name="Pettersson B.M."/>
            <person name="Behra P.R."/>
            <person name="Ramesh M."/>
            <person name="Dasgupta S."/>
            <person name="Bhattacharya A."/>
            <person name="Kirsebom L.A."/>
        </authorList>
    </citation>
    <scope>NUCLEOTIDE SEQUENCE [LARGE SCALE GENOMIC DNA]</scope>
    <source>
        <strain evidence="2 3">DSM 44075</strain>
    </source>
</reference>
<evidence type="ECO:0000313" key="3">
    <source>
        <dbReference type="Proteomes" id="UP000036313"/>
    </source>
</evidence>
<feature type="transmembrane region" description="Helical" evidence="1">
    <location>
        <begin position="191"/>
        <end position="210"/>
    </location>
</feature>
<evidence type="ECO:0000256" key="1">
    <source>
        <dbReference type="SAM" id="Phobius"/>
    </source>
</evidence>
<feature type="transmembrane region" description="Helical" evidence="1">
    <location>
        <begin position="134"/>
        <end position="152"/>
    </location>
</feature>
<feature type="transmembrane region" description="Helical" evidence="1">
    <location>
        <begin position="39"/>
        <end position="60"/>
    </location>
</feature>
<name>A0A0J6YSL5_9MYCO</name>
<keyword evidence="1" id="KW-1133">Transmembrane helix</keyword>
<accession>A0A0J6YSL5</accession>
<sequence length="426" mass="45507">MTEQPHAPSAGVQTGAHRVRKMIGRDPHESHRVATPLELLFDLTFVVAFGIAASQLAHLFAAGHVLAGLAAFFFATFAVSWAWINFSWFASAFDTDDWVYRLTTMVQMVGVIVLALGIPQMYSSIEHGEHVDNAVVVAGYVVMRVAMVTQWLRAARQDPAHRRACLTYALWITLAQAGWIAAIFVHTSLAVTAAIVVGLVLVEMMGPVLAESKGGGTPWHAHHIAERYGLFTIIALGEGVVGTVASLTAVVEAQGWTFDAAFVAVAGIGLTFGMWWTYFALPQAEILHVRRERSFWFGYLHIVVFGAIVATGAGLHAAAYYLEHHSELGSVATVATVVVPVGVYLVMVYVLGAVLTRTFALFHAAVMLVTVAVLAAAVVLAAAGISMANCLLIVTLAPVVSVVAHEVRGHRHTAAAVARAVDAASR</sequence>
<dbReference type="PATRIC" id="fig|1807.14.peg.3131"/>
<dbReference type="Proteomes" id="UP000036313">
    <property type="component" value="Unassembled WGS sequence"/>
</dbReference>
<keyword evidence="1" id="KW-0812">Transmembrane</keyword>